<evidence type="ECO:0000313" key="2">
    <source>
        <dbReference type="EMBL" id="RCH83085.1"/>
    </source>
</evidence>
<accession>A0A367IZG4</accession>
<dbReference type="AlphaFoldDB" id="A0A367IZG4"/>
<dbReference type="OrthoDB" id="2230257at2759"/>
<proteinExistence type="predicted"/>
<name>A0A367IZG4_RHIAZ</name>
<keyword evidence="3" id="KW-1185">Reference proteome</keyword>
<dbReference type="Proteomes" id="UP000252139">
    <property type="component" value="Unassembled WGS sequence"/>
</dbReference>
<evidence type="ECO:0000256" key="1">
    <source>
        <dbReference type="SAM" id="MobiDB-lite"/>
    </source>
</evidence>
<comment type="caution">
    <text evidence="2">The sequence shown here is derived from an EMBL/GenBank/DDBJ whole genome shotgun (WGS) entry which is preliminary data.</text>
</comment>
<evidence type="ECO:0000313" key="3">
    <source>
        <dbReference type="Proteomes" id="UP000252139"/>
    </source>
</evidence>
<protein>
    <submittedName>
        <fullName evidence="2">Uncharacterized protein</fullName>
    </submittedName>
</protein>
<organism evidence="2 3">
    <name type="scientific">Rhizopus azygosporus</name>
    <name type="common">Rhizopus microsporus var. azygosporus</name>
    <dbReference type="NCBI Taxonomy" id="86630"/>
    <lineage>
        <taxon>Eukaryota</taxon>
        <taxon>Fungi</taxon>
        <taxon>Fungi incertae sedis</taxon>
        <taxon>Mucoromycota</taxon>
        <taxon>Mucoromycotina</taxon>
        <taxon>Mucoromycetes</taxon>
        <taxon>Mucorales</taxon>
        <taxon>Mucorineae</taxon>
        <taxon>Rhizopodaceae</taxon>
        <taxon>Rhizopus</taxon>
    </lineage>
</organism>
<feature type="region of interest" description="Disordered" evidence="1">
    <location>
        <begin position="28"/>
        <end position="62"/>
    </location>
</feature>
<feature type="compositionally biased region" description="Low complexity" evidence="1">
    <location>
        <begin position="29"/>
        <end position="38"/>
    </location>
</feature>
<dbReference type="EMBL" id="PJQL01002779">
    <property type="protein sequence ID" value="RCH83085.1"/>
    <property type="molecule type" value="Genomic_DNA"/>
</dbReference>
<gene>
    <name evidence="2" type="ORF">CU097_003338</name>
</gene>
<sequence length="288" mass="32492">MSQFASRYDQPDGQTLDETAWKYLWPKNQHQQQKQLSQDTLSNTASDGESHSDNDRFTNSTGLAIQNSNHDEILSIDSIMFSLPDSDHLILQLSIIAKWKHSLEEHVHLALASTSVLLLTRNNCPSDISTFIGYDNWNATVDLIEDKYGIKRHPIPLDVISSLLAIDMVRQNLLGMAKTTIYMLGFTESGRRTIKFYLLVLPASGLYTLIDLAVIKLPDSLQNFPGFVTEVANVMKVLDAFDRVCVPASDVTTTISRRTPTLSMSKLRQLFTSSKNRKKPCHLELRHN</sequence>
<reference evidence="2 3" key="1">
    <citation type="journal article" date="2018" name="G3 (Bethesda)">
        <title>Phylogenetic and Phylogenomic Definition of Rhizopus Species.</title>
        <authorList>
            <person name="Gryganskyi A.P."/>
            <person name="Golan J."/>
            <person name="Dolatabadi S."/>
            <person name="Mondo S."/>
            <person name="Robb S."/>
            <person name="Idnurm A."/>
            <person name="Muszewska A."/>
            <person name="Steczkiewicz K."/>
            <person name="Masonjones S."/>
            <person name="Liao H.L."/>
            <person name="Gajdeczka M.T."/>
            <person name="Anike F."/>
            <person name="Vuek A."/>
            <person name="Anishchenko I.M."/>
            <person name="Voigt K."/>
            <person name="de Hoog G.S."/>
            <person name="Smith M.E."/>
            <person name="Heitman J."/>
            <person name="Vilgalys R."/>
            <person name="Stajich J.E."/>
        </authorList>
    </citation>
    <scope>NUCLEOTIDE SEQUENCE [LARGE SCALE GENOMIC DNA]</scope>
    <source>
        <strain evidence="2 3">CBS 357.93</strain>
    </source>
</reference>